<sequence>KFLGNGPRSVEAYEAPSYYGLLLAWATKCVTASPGFKAISVLGLNFTEPFFRDVPTDYEAHESCLISGLMLVEREGIRMVITFDGPGYIQVLASEESQKEVKKLVEDIKEYMNEHNFYRGKRISLSSRISFLNAEQRDWDSIVLDTDMKNSIRLNTIGFLKNVARVQEFGIPPKRGIILAGDPGTGKTIICKALMSEADNITCITTGAYGELSANYISDLYSLAQDLSPSIIFIEDIDFIGQ</sequence>
<dbReference type="Pfam" id="PF00004">
    <property type="entry name" value="AAA"/>
    <property type="match status" value="1"/>
</dbReference>
<dbReference type="InterPro" id="IPR003959">
    <property type="entry name" value="ATPase_AAA_core"/>
</dbReference>
<name>X0WCJ9_9ZZZZ</name>
<proteinExistence type="predicted"/>
<evidence type="ECO:0000259" key="1">
    <source>
        <dbReference type="Pfam" id="PF00004"/>
    </source>
</evidence>
<dbReference type="GO" id="GO:0004176">
    <property type="term" value="F:ATP-dependent peptidase activity"/>
    <property type="evidence" value="ECO:0007669"/>
    <property type="project" value="TreeGrafter"/>
</dbReference>
<dbReference type="PANTHER" id="PTHR23076:SF97">
    <property type="entry name" value="ATP-DEPENDENT ZINC METALLOPROTEASE YME1L1"/>
    <property type="match status" value="1"/>
</dbReference>
<dbReference type="EMBL" id="BARS01048937">
    <property type="protein sequence ID" value="GAG28674.1"/>
    <property type="molecule type" value="Genomic_DNA"/>
</dbReference>
<dbReference type="PANTHER" id="PTHR23076">
    <property type="entry name" value="METALLOPROTEASE M41 FTSH"/>
    <property type="match status" value="1"/>
</dbReference>
<feature type="domain" description="ATPase AAA-type core" evidence="1">
    <location>
        <begin position="177"/>
        <end position="241"/>
    </location>
</feature>
<comment type="caution">
    <text evidence="2">The sequence shown here is derived from an EMBL/GenBank/DDBJ whole genome shotgun (WGS) entry which is preliminary data.</text>
</comment>
<feature type="non-terminal residue" evidence="2">
    <location>
        <position position="242"/>
    </location>
</feature>
<feature type="non-terminal residue" evidence="2">
    <location>
        <position position="1"/>
    </location>
</feature>
<dbReference type="InterPro" id="IPR027417">
    <property type="entry name" value="P-loop_NTPase"/>
</dbReference>
<dbReference type="GO" id="GO:0016887">
    <property type="term" value="F:ATP hydrolysis activity"/>
    <property type="evidence" value="ECO:0007669"/>
    <property type="project" value="InterPro"/>
</dbReference>
<dbReference type="SUPFAM" id="SSF52540">
    <property type="entry name" value="P-loop containing nucleoside triphosphate hydrolases"/>
    <property type="match status" value="1"/>
</dbReference>
<reference evidence="2" key="1">
    <citation type="journal article" date="2014" name="Front. Microbiol.">
        <title>High frequency of phylogenetically diverse reductive dehalogenase-homologous genes in deep subseafloor sedimentary metagenomes.</title>
        <authorList>
            <person name="Kawai M."/>
            <person name="Futagami T."/>
            <person name="Toyoda A."/>
            <person name="Takaki Y."/>
            <person name="Nishi S."/>
            <person name="Hori S."/>
            <person name="Arai W."/>
            <person name="Tsubouchi T."/>
            <person name="Morono Y."/>
            <person name="Uchiyama I."/>
            <person name="Ito T."/>
            <person name="Fujiyama A."/>
            <person name="Inagaki F."/>
            <person name="Takami H."/>
        </authorList>
    </citation>
    <scope>NUCLEOTIDE SEQUENCE</scope>
    <source>
        <strain evidence="2">Expedition CK06-06</strain>
    </source>
</reference>
<dbReference type="GO" id="GO:0006508">
    <property type="term" value="P:proteolysis"/>
    <property type="evidence" value="ECO:0007669"/>
    <property type="project" value="TreeGrafter"/>
</dbReference>
<dbReference type="GO" id="GO:0005524">
    <property type="term" value="F:ATP binding"/>
    <property type="evidence" value="ECO:0007669"/>
    <property type="project" value="InterPro"/>
</dbReference>
<dbReference type="AlphaFoldDB" id="X0WCJ9"/>
<organism evidence="2">
    <name type="scientific">marine sediment metagenome</name>
    <dbReference type="NCBI Taxonomy" id="412755"/>
    <lineage>
        <taxon>unclassified sequences</taxon>
        <taxon>metagenomes</taxon>
        <taxon>ecological metagenomes</taxon>
    </lineage>
</organism>
<gene>
    <name evidence="2" type="ORF">S01H1_73257</name>
</gene>
<protein>
    <recommendedName>
        <fullName evidence="1">ATPase AAA-type core domain-containing protein</fullName>
    </recommendedName>
</protein>
<evidence type="ECO:0000313" key="2">
    <source>
        <dbReference type="EMBL" id="GAG28674.1"/>
    </source>
</evidence>
<dbReference type="Gene3D" id="3.40.50.300">
    <property type="entry name" value="P-loop containing nucleotide triphosphate hydrolases"/>
    <property type="match status" value="1"/>
</dbReference>
<accession>X0WCJ9</accession>